<dbReference type="SUPFAM" id="SSF53756">
    <property type="entry name" value="UDP-Glycosyltransferase/glycogen phosphorylase"/>
    <property type="match status" value="1"/>
</dbReference>
<name>A0AA37MIT8_SEGBR</name>
<sequence length="367" mass="42183">MMKSIKVLQVITSLRVGGAEQIVIQLSRGLIERGFDVEIAVLDGENSPLLQSAPCKVHILGFSSYSLMHIFHLHQLMRHFDIVHTHNSSPQLFACLANLFSRQKLVTTEHNTTNRKRNYTALRIIDRWMYHRYDTIVCISVIAEHLLRQYLGSTWENKSSFLYEKIVTIPNGVDVKSIHEAQPDLEMVRLKQNRKALLMVAGFRDQKDQDTLVKALARLKRGDYEVWFAGVGVRKRIVEALATSLKVSQYVRFLGLRTDIPQLLQAADIIVMSSHWEGLSLSNIEGMSASKPFVASDVNGLREVTEHWGILFQEGNDEQLAQAIERLANAPDYYKQIAKRCYERARQFDMHQMIVQYQKVYQKLVEL</sequence>
<comment type="caution">
    <text evidence="3">The sequence shown here is derived from an EMBL/GenBank/DDBJ whole genome shotgun (WGS) entry which is preliminary data.</text>
</comment>
<dbReference type="AlphaFoldDB" id="A0AA37MIT8"/>
<dbReference type="PANTHER" id="PTHR12526:SF630">
    <property type="entry name" value="GLYCOSYLTRANSFERASE"/>
    <property type="match status" value="1"/>
</dbReference>
<feature type="domain" description="Glycosyltransferase subfamily 4-like N-terminal" evidence="2">
    <location>
        <begin position="16"/>
        <end position="175"/>
    </location>
</feature>
<evidence type="ECO:0000313" key="3">
    <source>
        <dbReference type="EMBL" id="GJG27431.1"/>
    </source>
</evidence>
<evidence type="ECO:0000259" key="2">
    <source>
        <dbReference type="Pfam" id="PF13439"/>
    </source>
</evidence>
<dbReference type="EMBL" id="BPTR01000001">
    <property type="protein sequence ID" value="GJG27431.1"/>
    <property type="molecule type" value="Genomic_DNA"/>
</dbReference>
<dbReference type="Gene3D" id="3.40.50.2000">
    <property type="entry name" value="Glycogen Phosphorylase B"/>
    <property type="match status" value="2"/>
</dbReference>
<proteinExistence type="predicted"/>
<dbReference type="Proteomes" id="UP000887043">
    <property type="component" value="Unassembled WGS sequence"/>
</dbReference>
<dbReference type="PANTHER" id="PTHR12526">
    <property type="entry name" value="GLYCOSYLTRANSFERASE"/>
    <property type="match status" value="1"/>
</dbReference>
<reference evidence="3" key="1">
    <citation type="submission" date="2021-08" db="EMBL/GenBank/DDBJ databases">
        <title>Prevotella lacticifex sp. nov., isolated from rumen of cow.</title>
        <authorList>
            <person name="Shinkai T."/>
            <person name="Ikeyama N."/>
            <person name="Kumagai M."/>
            <person name="Ohmori H."/>
            <person name="Sakamoto M."/>
            <person name="Ohkuma M."/>
            <person name="Mitsumori M."/>
        </authorList>
    </citation>
    <scope>NUCLEOTIDE SEQUENCE</scope>
    <source>
        <strain evidence="3">DSM 11371</strain>
    </source>
</reference>
<evidence type="ECO:0000259" key="1">
    <source>
        <dbReference type="Pfam" id="PF00534"/>
    </source>
</evidence>
<dbReference type="InterPro" id="IPR028098">
    <property type="entry name" value="Glyco_trans_4-like_N"/>
</dbReference>
<keyword evidence="3" id="KW-0808">Transferase</keyword>
<dbReference type="GO" id="GO:0016757">
    <property type="term" value="F:glycosyltransferase activity"/>
    <property type="evidence" value="ECO:0007669"/>
    <property type="project" value="InterPro"/>
</dbReference>
<dbReference type="Pfam" id="PF13439">
    <property type="entry name" value="Glyco_transf_4"/>
    <property type="match status" value="1"/>
</dbReference>
<dbReference type="InterPro" id="IPR001296">
    <property type="entry name" value="Glyco_trans_1"/>
</dbReference>
<dbReference type="RefSeq" id="WP_006283488.1">
    <property type="nucleotide sequence ID" value="NZ_BPTR01000001.1"/>
</dbReference>
<organism evidence="3 4">
    <name type="scientific">Segatella bryantii</name>
    <name type="common">Prevotella bryantii</name>
    <dbReference type="NCBI Taxonomy" id="77095"/>
    <lineage>
        <taxon>Bacteria</taxon>
        <taxon>Pseudomonadati</taxon>
        <taxon>Bacteroidota</taxon>
        <taxon>Bacteroidia</taxon>
        <taxon>Bacteroidales</taxon>
        <taxon>Prevotellaceae</taxon>
        <taxon>Segatella</taxon>
    </lineage>
</organism>
<gene>
    <name evidence="3" type="ORF">PRRU23_11310</name>
</gene>
<dbReference type="CDD" id="cd03801">
    <property type="entry name" value="GT4_PimA-like"/>
    <property type="match status" value="1"/>
</dbReference>
<accession>A0AA37MIT8</accession>
<dbReference type="Pfam" id="PF00534">
    <property type="entry name" value="Glycos_transf_1"/>
    <property type="match status" value="1"/>
</dbReference>
<evidence type="ECO:0000313" key="4">
    <source>
        <dbReference type="Proteomes" id="UP000887043"/>
    </source>
</evidence>
<feature type="domain" description="Glycosyl transferase family 1" evidence="1">
    <location>
        <begin position="190"/>
        <end position="343"/>
    </location>
</feature>
<protein>
    <submittedName>
        <fullName evidence="3">Glycosyl transferase</fullName>
    </submittedName>
</protein>